<protein>
    <recommendedName>
        <fullName evidence="9">Selenide, water dikinase</fullName>
        <ecNumber evidence="9">2.7.9.3</ecNumber>
    </recommendedName>
    <alternativeName>
        <fullName evidence="9">Selenium donor protein</fullName>
    </alternativeName>
    <alternativeName>
        <fullName evidence="9">Selenophosphate synthase</fullName>
    </alternativeName>
</protein>
<keyword evidence="7 9" id="KW-0460">Magnesium</keyword>
<dbReference type="InterPro" id="IPR023061">
    <property type="entry name" value="SelD_I"/>
</dbReference>
<dbReference type="SUPFAM" id="SSF55326">
    <property type="entry name" value="PurM N-terminal domain-like"/>
    <property type="match status" value="1"/>
</dbReference>
<keyword evidence="6 9" id="KW-0067">ATP-binding</keyword>
<dbReference type="HAMAP" id="MF_00625">
    <property type="entry name" value="SelD"/>
    <property type="match status" value="1"/>
</dbReference>
<comment type="subunit">
    <text evidence="9">Homodimer.</text>
</comment>
<dbReference type="InterPro" id="IPR036676">
    <property type="entry name" value="PurM-like_C_sf"/>
</dbReference>
<comment type="catalytic activity">
    <reaction evidence="9">
        <text>hydrogenselenide + ATP + H2O = selenophosphate + AMP + phosphate + 2 H(+)</text>
        <dbReference type="Rhea" id="RHEA:18737"/>
        <dbReference type="ChEBI" id="CHEBI:15377"/>
        <dbReference type="ChEBI" id="CHEBI:15378"/>
        <dbReference type="ChEBI" id="CHEBI:16144"/>
        <dbReference type="ChEBI" id="CHEBI:29317"/>
        <dbReference type="ChEBI" id="CHEBI:30616"/>
        <dbReference type="ChEBI" id="CHEBI:43474"/>
        <dbReference type="ChEBI" id="CHEBI:456215"/>
        <dbReference type="EC" id="2.7.9.3"/>
    </reaction>
</comment>
<dbReference type="Pfam" id="PF00586">
    <property type="entry name" value="AIRS"/>
    <property type="match status" value="1"/>
</dbReference>
<dbReference type="STRING" id="1122184.SAMN02745176_01098"/>
<dbReference type="CDD" id="cd02195">
    <property type="entry name" value="SelD"/>
    <property type="match status" value="1"/>
</dbReference>
<evidence type="ECO:0000256" key="7">
    <source>
        <dbReference type="ARBA" id="ARBA00022842"/>
    </source>
</evidence>
<dbReference type="GO" id="GO:0016260">
    <property type="term" value="P:selenocysteine biosynthetic process"/>
    <property type="evidence" value="ECO:0007669"/>
    <property type="project" value="InterPro"/>
</dbReference>
<evidence type="ECO:0000313" key="13">
    <source>
        <dbReference type="Proteomes" id="UP000184442"/>
    </source>
</evidence>
<keyword evidence="5 9" id="KW-0418">Kinase</keyword>
<organism evidence="12 13">
    <name type="scientific">Lutispora thermophila DSM 19022</name>
    <dbReference type="NCBI Taxonomy" id="1122184"/>
    <lineage>
        <taxon>Bacteria</taxon>
        <taxon>Bacillati</taxon>
        <taxon>Bacillota</taxon>
        <taxon>Clostridia</taxon>
        <taxon>Lutisporales</taxon>
        <taxon>Lutisporaceae</taxon>
        <taxon>Lutispora</taxon>
    </lineage>
</organism>
<evidence type="ECO:0000259" key="11">
    <source>
        <dbReference type="Pfam" id="PF02769"/>
    </source>
</evidence>
<feature type="binding site" description="in other chain" evidence="9">
    <location>
        <position position="42"/>
    </location>
    <ligand>
        <name>ATP</name>
        <dbReference type="ChEBI" id="CHEBI:30616"/>
        <note>ligand shared between dimeric partners</note>
    </ligand>
</feature>
<keyword evidence="13" id="KW-1185">Reference proteome</keyword>
<evidence type="ECO:0000256" key="6">
    <source>
        <dbReference type="ARBA" id="ARBA00022840"/>
    </source>
</evidence>
<evidence type="ECO:0000256" key="8">
    <source>
        <dbReference type="ARBA" id="ARBA00023266"/>
    </source>
</evidence>
<dbReference type="Pfam" id="PF02769">
    <property type="entry name" value="AIRS_C"/>
    <property type="match status" value="1"/>
</dbReference>
<sequence length="322" mass="34570">MAQVLRHLPKFNDDNLIVGLDTSDDAAVYKINDDTGIILTMDFFTPVVDDPYKYGQVAAANSLSDVYAMGGRPLTAMNIVCFPNCLSVDILGQILKGGADKILEAGAVVAGGHSVEDNEPKYGLSVMGIVHPDKVVTNSNAKPGDVLILTKPLGIGILNTAIKADLVEKEIIEKAINIMSYLNKDACEAMQAVGVNSCTDITGFGLLGHALEMAEGSDVTIEIWSDYIPVVQESIELAKMGIIPGGAYRNQEHIGDKVVFINNVKQEIKDILFDPQTSGGLMISVSEGKAEELLSLLREKNKTPFSIIGKVKNKGKKPLEVI</sequence>
<feature type="binding site" description="in other chain" evidence="9">
    <location>
        <begin position="22"/>
        <end position="24"/>
    </location>
    <ligand>
        <name>ATP</name>
        <dbReference type="ChEBI" id="CHEBI:30616"/>
        <note>ligand shared between dimeric partners</note>
    </ligand>
</feature>
<dbReference type="Gene3D" id="3.30.1330.10">
    <property type="entry name" value="PurM-like, N-terminal domain"/>
    <property type="match status" value="1"/>
</dbReference>
<dbReference type="NCBIfam" id="TIGR00476">
    <property type="entry name" value="selD"/>
    <property type="match status" value="1"/>
</dbReference>
<dbReference type="FunFam" id="3.90.650.10:FF:000004">
    <property type="entry name" value="Selenide, water dikinase"/>
    <property type="match status" value="1"/>
</dbReference>
<feature type="domain" description="PurM-like N-terminal" evidence="10">
    <location>
        <begin position="24"/>
        <end position="130"/>
    </location>
</feature>
<comment type="caution">
    <text evidence="9">Lacks conserved residue(s) required for the propagation of feature annotation.</text>
</comment>
<evidence type="ECO:0000256" key="4">
    <source>
        <dbReference type="ARBA" id="ARBA00022741"/>
    </source>
</evidence>
<evidence type="ECO:0000313" key="12">
    <source>
        <dbReference type="EMBL" id="SHI70315.1"/>
    </source>
</evidence>
<comment type="cofactor">
    <cofactor evidence="9">
        <name>Mg(2+)</name>
        <dbReference type="ChEBI" id="CHEBI:18420"/>
    </cofactor>
    <text evidence="9">Binds 1 Mg(2+) ion per monomer.</text>
</comment>
<dbReference type="AlphaFoldDB" id="A0A1M6DAX8"/>
<evidence type="ECO:0000256" key="9">
    <source>
        <dbReference type="HAMAP-Rule" id="MF_00625"/>
    </source>
</evidence>
<dbReference type="NCBIfam" id="NF002098">
    <property type="entry name" value="PRK00943.1"/>
    <property type="match status" value="1"/>
</dbReference>
<feature type="binding site" description="in other chain" evidence="9">
    <location>
        <position position="65"/>
    </location>
    <ligand>
        <name>ATP</name>
        <dbReference type="ChEBI" id="CHEBI:30616"/>
        <note>ligand shared between dimeric partners</note>
    </ligand>
</feature>
<name>A0A1M6DAX8_9FIRM</name>
<dbReference type="GO" id="GO:0005737">
    <property type="term" value="C:cytoplasm"/>
    <property type="evidence" value="ECO:0007669"/>
    <property type="project" value="TreeGrafter"/>
</dbReference>
<feature type="binding site" evidence="9">
    <location>
        <position position="200"/>
    </location>
    <ligand>
        <name>Mg(2+)</name>
        <dbReference type="ChEBI" id="CHEBI:18420"/>
    </ligand>
</feature>
<dbReference type="InterPro" id="IPR004536">
    <property type="entry name" value="SPS/SelD"/>
</dbReference>
<dbReference type="PANTHER" id="PTHR10256">
    <property type="entry name" value="SELENIDE, WATER DIKINASE"/>
    <property type="match status" value="1"/>
</dbReference>
<evidence type="ECO:0000256" key="2">
    <source>
        <dbReference type="ARBA" id="ARBA00022679"/>
    </source>
</evidence>
<dbReference type="PIRSF" id="PIRSF036407">
    <property type="entry name" value="Selenphspht_syn"/>
    <property type="match status" value="1"/>
</dbReference>
<dbReference type="InterPro" id="IPR036921">
    <property type="entry name" value="PurM-like_N_sf"/>
</dbReference>
<comment type="function">
    <text evidence="9">Synthesizes selenophosphate from selenide and ATP.</text>
</comment>
<keyword evidence="4 9" id="KW-0547">Nucleotide-binding</keyword>
<keyword evidence="8 9" id="KW-0711">Selenium</keyword>
<dbReference type="SUPFAM" id="SSF56042">
    <property type="entry name" value="PurM C-terminal domain-like"/>
    <property type="match status" value="1"/>
</dbReference>
<comment type="similarity">
    <text evidence="1 9">Belongs to the selenophosphate synthase 1 family. Class I subfamily.</text>
</comment>
<dbReference type="EMBL" id="FQZS01000006">
    <property type="protein sequence ID" value="SHI70315.1"/>
    <property type="molecule type" value="Genomic_DNA"/>
</dbReference>
<evidence type="ECO:0000259" key="10">
    <source>
        <dbReference type="Pfam" id="PF00586"/>
    </source>
</evidence>
<dbReference type="Proteomes" id="UP000184442">
    <property type="component" value="Unassembled WGS sequence"/>
</dbReference>
<dbReference type="Gene3D" id="3.90.650.10">
    <property type="entry name" value="PurM-like C-terminal domain"/>
    <property type="match status" value="1"/>
</dbReference>
<reference evidence="12 13" key="1">
    <citation type="submission" date="2016-11" db="EMBL/GenBank/DDBJ databases">
        <authorList>
            <person name="Jaros S."/>
            <person name="Januszkiewicz K."/>
            <person name="Wedrychowicz H."/>
        </authorList>
    </citation>
    <scope>NUCLEOTIDE SEQUENCE [LARGE SCALE GENOMIC DNA]</scope>
    <source>
        <strain evidence="12 13">DSM 19022</strain>
    </source>
</reference>
<dbReference type="EC" id="2.7.9.3" evidence="9"/>
<dbReference type="GO" id="GO:0000287">
    <property type="term" value="F:magnesium ion binding"/>
    <property type="evidence" value="ECO:0007669"/>
    <property type="project" value="UniProtKB-UniRule"/>
</dbReference>
<keyword evidence="2 9" id="KW-0808">Transferase</keyword>
<feature type="binding site" evidence="9">
    <location>
        <position position="25"/>
    </location>
    <ligand>
        <name>Mg(2+)</name>
        <dbReference type="ChEBI" id="CHEBI:18420"/>
    </ligand>
</feature>
<feature type="binding site" evidence="9">
    <location>
        <position position="65"/>
    </location>
    <ligand>
        <name>Mg(2+)</name>
        <dbReference type="ChEBI" id="CHEBI:18420"/>
    </ligand>
</feature>
<accession>A0A1M6DAX8</accession>
<dbReference type="PANTHER" id="PTHR10256:SF0">
    <property type="entry name" value="INACTIVE SELENIDE, WATER DIKINASE-LIKE PROTEIN-RELATED"/>
    <property type="match status" value="1"/>
</dbReference>
<dbReference type="InterPro" id="IPR010918">
    <property type="entry name" value="PurM-like_C_dom"/>
</dbReference>
<dbReference type="InterPro" id="IPR016188">
    <property type="entry name" value="PurM-like_N"/>
</dbReference>
<proteinExistence type="inferred from homology"/>
<feature type="domain" description="PurM-like C-terminal" evidence="11">
    <location>
        <begin position="142"/>
        <end position="317"/>
    </location>
</feature>
<evidence type="ECO:0000256" key="3">
    <source>
        <dbReference type="ARBA" id="ARBA00022723"/>
    </source>
</evidence>
<dbReference type="GO" id="GO:0004756">
    <property type="term" value="F:selenide, water dikinase activity"/>
    <property type="evidence" value="ECO:0007669"/>
    <property type="project" value="UniProtKB-UniRule"/>
</dbReference>
<gene>
    <name evidence="9" type="primary">selD</name>
    <name evidence="12" type="ORF">SAMN02745176_01098</name>
</gene>
<evidence type="ECO:0000256" key="1">
    <source>
        <dbReference type="ARBA" id="ARBA00008026"/>
    </source>
</evidence>
<feature type="binding site" evidence="9">
    <location>
        <begin position="112"/>
        <end position="114"/>
    </location>
    <ligand>
        <name>ATP</name>
        <dbReference type="ChEBI" id="CHEBI:30616"/>
        <note>ligand shared between dimeric partners</note>
    </ligand>
</feature>
<keyword evidence="3 9" id="KW-0479">Metal-binding</keyword>
<dbReference type="GO" id="GO:0005524">
    <property type="term" value="F:ATP binding"/>
    <property type="evidence" value="ECO:0007669"/>
    <property type="project" value="UniProtKB-UniRule"/>
</dbReference>
<evidence type="ECO:0000256" key="5">
    <source>
        <dbReference type="ARBA" id="ARBA00022777"/>
    </source>
</evidence>